<dbReference type="Pfam" id="PF01476">
    <property type="entry name" value="LysM"/>
    <property type="match status" value="1"/>
</dbReference>
<sequence>MSAILLPAPSPRLRSTRLRLTARGRAVLLTLAALPAIAIIAISVLGGGSALASLEDGVPAGTFQTVTVMPGESLWSIAQEIAPDEDPRDVVADIERLNGMSGGIVAAGQRLAIPAEYASAP</sequence>
<evidence type="ECO:0000313" key="2">
    <source>
        <dbReference type="EMBL" id="GAA1696372.1"/>
    </source>
</evidence>
<dbReference type="InterPro" id="IPR018392">
    <property type="entry name" value="LysM"/>
</dbReference>
<reference evidence="3" key="1">
    <citation type="journal article" date="2019" name="Int. J. Syst. Evol. Microbiol.">
        <title>The Global Catalogue of Microorganisms (GCM) 10K type strain sequencing project: providing services to taxonomists for standard genome sequencing and annotation.</title>
        <authorList>
            <consortium name="The Broad Institute Genomics Platform"/>
            <consortium name="The Broad Institute Genome Sequencing Center for Infectious Disease"/>
            <person name="Wu L."/>
            <person name="Ma J."/>
        </authorList>
    </citation>
    <scope>NUCLEOTIDE SEQUENCE [LARGE SCALE GENOMIC DNA]</scope>
    <source>
        <strain evidence="3">JCM 15577</strain>
    </source>
</reference>
<feature type="domain" description="LysM" evidence="1">
    <location>
        <begin position="64"/>
        <end position="113"/>
    </location>
</feature>
<proteinExistence type="predicted"/>
<dbReference type="Gene3D" id="3.10.350.10">
    <property type="entry name" value="LysM domain"/>
    <property type="match status" value="1"/>
</dbReference>
<accession>A0ABP4TZ70</accession>
<evidence type="ECO:0000259" key="1">
    <source>
        <dbReference type="PROSITE" id="PS51782"/>
    </source>
</evidence>
<dbReference type="InterPro" id="IPR036779">
    <property type="entry name" value="LysM_dom_sf"/>
</dbReference>
<name>A0ABP4TZ70_9MICO</name>
<evidence type="ECO:0000313" key="3">
    <source>
        <dbReference type="Proteomes" id="UP001501690"/>
    </source>
</evidence>
<protein>
    <recommendedName>
        <fullName evidence="1">LysM domain-containing protein</fullName>
    </recommendedName>
</protein>
<dbReference type="EMBL" id="BAAAPL010000001">
    <property type="protein sequence ID" value="GAA1696372.1"/>
    <property type="molecule type" value="Genomic_DNA"/>
</dbReference>
<dbReference type="CDD" id="cd00118">
    <property type="entry name" value="LysM"/>
    <property type="match status" value="1"/>
</dbReference>
<dbReference type="Proteomes" id="UP001501690">
    <property type="component" value="Unassembled WGS sequence"/>
</dbReference>
<dbReference type="SMART" id="SM00257">
    <property type="entry name" value="LysM"/>
    <property type="match status" value="1"/>
</dbReference>
<dbReference type="PROSITE" id="PS51782">
    <property type="entry name" value="LYSM"/>
    <property type="match status" value="1"/>
</dbReference>
<keyword evidence="3" id="KW-1185">Reference proteome</keyword>
<organism evidence="2 3">
    <name type="scientific">Microbacterium sediminicola</name>
    <dbReference type="NCBI Taxonomy" id="415210"/>
    <lineage>
        <taxon>Bacteria</taxon>
        <taxon>Bacillati</taxon>
        <taxon>Actinomycetota</taxon>
        <taxon>Actinomycetes</taxon>
        <taxon>Micrococcales</taxon>
        <taxon>Microbacteriaceae</taxon>
        <taxon>Microbacterium</taxon>
    </lineage>
</organism>
<dbReference type="SUPFAM" id="SSF54106">
    <property type="entry name" value="LysM domain"/>
    <property type="match status" value="1"/>
</dbReference>
<gene>
    <name evidence="2" type="ORF">GCM10009808_12050</name>
</gene>
<comment type="caution">
    <text evidence="2">The sequence shown here is derived from an EMBL/GenBank/DDBJ whole genome shotgun (WGS) entry which is preliminary data.</text>
</comment>